<name>A0A318LA45_9PSEU</name>
<dbReference type="Gene3D" id="3.30.200.20">
    <property type="entry name" value="Phosphorylase Kinase, domain 1"/>
    <property type="match status" value="1"/>
</dbReference>
<dbReference type="InterPro" id="IPR002575">
    <property type="entry name" value="Aminoglycoside_PTrfase"/>
</dbReference>
<evidence type="ECO:0000313" key="3">
    <source>
        <dbReference type="Proteomes" id="UP000247892"/>
    </source>
</evidence>
<gene>
    <name evidence="2" type="ORF">BA062_35510</name>
</gene>
<dbReference type="PANTHER" id="PTHR47829:SF1">
    <property type="entry name" value="HAD FAMILY PHOSPHATASE"/>
    <property type="match status" value="1"/>
</dbReference>
<dbReference type="InterPro" id="IPR041726">
    <property type="entry name" value="ACAD10_11_N"/>
</dbReference>
<dbReference type="CDD" id="cd05154">
    <property type="entry name" value="ACAD10_11_N-like"/>
    <property type="match status" value="1"/>
</dbReference>
<dbReference type="SUPFAM" id="SSF56112">
    <property type="entry name" value="Protein kinase-like (PK-like)"/>
    <property type="match status" value="1"/>
</dbReference>
<reference evidence="2 3" key="1">
    <citation type="submission" date="2016-07" db="EMBL/GenBank/DDBJ databases">
        <title>Draft genome sequence of Prauserella sp. YIM 121212, isolated from alkaline soil.</title>
        <authorList>
            <person name="Ruckert C."/>
            <person name="Albersmeier A."/>
            <person name="Jiang C.-L."/>
            <person name="Jiang Y."/>
            <person name="Kalinowski J."/>
            <person name="Schneider O."/>
            <person name="Winkler A."/>
            <person name="Zotchev S.B."/>
        </authorList>
    </citation>
    <scope>NUCLEOTIDE SEQUENCE [LARGE SCALE GENOMIC DNA]</scope>
    <source>
        <strain evidence="2 3">YIM 121212</strain>
    </source>
</reference>
<dbReference type="InterPro" id="IPR052898">
    <property type="entry name" value="ACAD10-like"/>
</dbReference>
<evidence type="ECO:0000313" key="2">
    <source>
        <dbReference type="EMBL" id="PXY18422.1"/>
    </source>
</evidence>
<accession>A0A318LA45</accession>
<dbReference type="AlphaFoldDB" id="A0A318LA45"/>
<sequence>MATAPPQGASGHDESPPGLDLRALRSYLDRTVPGLVSGELTAMLLAGGHSNLTFELGAGAGRWVLRRPPLGERPSASHDMGREYRVMGALAASDVPVPEVLHYCEDPSVIGAAFHLSAFVEGTVFRTTAQTALLGAERAHDVSFELVDVLAALHGVDPEAVGLGHFGRPAGFLQRQVARWTGQAEDVLAGFAGVETLVERLRTGMPESQGSAIVHGDYRLDNVLVSGDGRIVAVLDWEMATLGDPLTDLGLLQCYWEGVDNPGGDGMRKGIDPALGFPEFGELSERYATRTGTEPAGLSWYAAFGYLKLAVLRGRIHRRFLEGNTPEGFETVGDLIAPLLDQSRRTLERR</sequence>
<dbReference type="PANTHER" id="PTHR47829">
    <property type="entry name" value="HYDROLASE, PUTATIVE (AFU_ORTHOLOGUE AFUA_1G12880)-RELATED"/>
    <property type="match status" value="1"/>
</dbReference>
<protein>
    <recommendedName>
        <fullName evidence="1">Aminoglycoside phosphotransferase domain-containing protein</fullName>
    </recommendedName>
</protein>
<dbReference type="Pfam" id="PF01636">
    <property type="entry name" value="APH"/>
    <property type="match status" value="1"/>
</dbReference>
<dbReference type="InterPro" id="IPR011009">
    <property type="entry name" value="Kinase-like_dom_sf"/>
</dbReference>
<proteinExistence type="predicted"/>
<evidence type="ECO:0000259" key="1">
    <source>
        <dbReference type="Pfam" id="PF01636"/>
    </source>
</evidence>
<dbReference type="EMBL" id="MASU01000021">
    <property type="protein sequence ID" value="PXY18422.1"/>
    <property type="molecule type" value="Genomic_DNA"/>
</dbReference>
<keyword evidence="3" id="KW-1185">Reference proteome</keyword>
<dbReference type="Proteomes" id="UP000247892">
    <property type="component" value="Unassembled WGS sequence"/>
</dbReference>
<dbReference type="Gene3D" id="3.90.1200.10">
    <property type="match status" value="1"/>
</dbReference>
<comment type="caution">
    <text evidence="2">The sequence shown here is derived from an EMBL/GenBank/DDBJ whole genome shotgun (WGS) entry which is preliminary data.</text>
</comment>
<organism evidence="2 3">
    <name type="scientific">Prauserella flavalba</name>
    <dbReference type="NCBI Taxonomy" id="1477506"/>
    <lineage>
        <taxon>Bacteria</taxon>
        <taxon>Bacillati</taxon>
        <taxon>Actinomycetota</taxon>
        <taxon>Actinomycetes</taxon>
        <taxon>Pseudonocardiales</taxon>
        <taxon>Pseudonocardiaceae</taxon>
        <taxon>Prauserella</taxon>
    </lineage>
</organism>
<feature type="domain" description="Aminoglycoside phosphotransferase" evidence="1">
    <location>
        <begin position="44"/>
        <end position="265"/>
    </location>
</feature>